<sequence>MSGTEIHKTVENTSNSKTSSTTPSTVTVHETSSPPVSIKLDGANYRIWSQIMEMHIAGRKKKGYINGRKAAPAESDPKYDDWEAEDALVKGWLINSMTDKLMTHFVQCGTAKDVWDAVKRSYLDVSDSSQVYELMKKSFQSRQEGRPLSEYYNELNSIFLELDYRRPNDMSCPNDVEKLRKRTADDRVYVFLVGLDHSLDHISSRILAATPLPSLEEVYSQVRREEQRQLTMGIEDRSEVSALVVHKNNSQETTASRSSNSLSRFCNYCNKNTHTEDICWKKHGYPEWYKLKQAERKSKKSARTIDYQTPFRMLSQFYSIPSALNICPRVFGCVCYIHVHSHQRDKLDPRALKCVFLGYSSSQKGYKCYHPPTMKYFVTMDVQFCERESYFSGDVSLSPLQGEIDSKEEDKLWLDEKRFWNSGSQGDPIKDTVDGQGEPLGDIIDGQEELVAHDIVDSQGELEKELIDDLEKFTNSPEPITTELETSEEERPNSLFKKCYTRKNKAAHPNAPLNDTNTPLDDTTTPTDDSSETNLEVHSSLPILSSEISILGSQVRNQDKRYPSRDRRPPERFGFFPENPGSSNCVYPISDYVSYHRLSKTHLSFAFQLSSMSIPSHFQEALENPKWKSAMVDEMKALQKNSTWEMVELPKDKKTVGCKWVFSVKYKSDGTIDRYKARLVAKGYTQTYGIDYQETFAPVAKMSTVRVILSLAVNLDWPLRQLDVKNAFLHGDLLEEVYMDPPPGFTPKGGKVCKLKKALYGLKQSPRAWFGRFSHSMKKYGFKQAMADHTLFYKRVGTDITLLIVYVDDMIVTGSNLHKIGELRDYLAKEFEMKDLGDLKYFLGIEVSRSKQELFLSQRKYTLDLLAETGNSACQPVDTPIEVNHGLSIYPDQIPTNKERYQRMVGKLIYLTHTRPDISYAVSVVSQFMHNPSEQHMSAVNRILAYLKSSPGKGILFSRHGHLDIVGYTDSDFAGSKLDRKSTSGYLSFVGGNLVTWRSKKQKVVSLSSAEAEYRALHHATTELTWLNILLTELGFGSEKPMTLFCDNTAAIEIANNPVQHDRTKHVELDRNYIKDNLDTGKIKVPYIKSADQLADMMTHAVPSSPFHSVLSKLGMSDIYAPT</sequence>
<evidence type="ECO:0000313" key="1">
    <source>
        <dbReference type="EMBL" id="CAJ2671913.1"/>
    </source>
</evidence>
<dbReference type="EMBL" id="CASHSV030000615">
    <property type="protein sequence ID" value="CAJ2671913.1"/>
    <property type="molecule type" value="Genomic_DNA"/>
</dbReference>
<proteinExistence type="predicted"/>
<accession>A0ACB0LU72</accession>
<name>A0ACB0LU72_TRIPR</name>
<gene>
    <name evidence="1" type="ORF">MILVUS5_LOCUS35645</name>
</gene>
<reference evidence="1" key="1">
    <citation type="submission" date="2023-10" db="EMBL/GenBank/DDBJ databases">
        <authorList>
            <person name="Rodriguez Cubillos JULIANA M."/>
            <person name="De Vega J."/>
        </authorList>
    </citation>
    <scope>NUCLEOTIDE SEQUENCE</scope>
</reference>
<organism evidence="1 2">
    <name type="scientific">Trifolium pratense</name>
    <name type="common">Red clover</name>
    <dbReference type="NCBI Taxonomy" id="57577"/>
    <lineage>
        <taxon>Eukaryota</taxon>
        <taxon>Viridiplantae</taxon>
        <taxon>Streptophyta</taxon>
        <taxon>Embryophyta</taxon>
        <taxon>Tracheophyta</taxon>
        <taxon>Spermatophyta</taxon>
        <taxon>Magnoliopsida</taxon>
        <taxon>eudicotyledons</taxon>
        <taxon>Gunneridae</taxon>
        <taxon>Pentapetalae</taxon>
        <taxon>rosids</taxon>
        <taxon>fabids</taxon>
        <taxon>Fabales</taxon>
        <taxon>Fabaceae</taxon>
        <taxon>Papilionoideae</taxon>
        <taxon>50 kb inversion clade</taxon>
        <taxon>NPAAA clade</taxon>
        <taxon>Hologalegina</taxon>
        <taxon>IRL clade</taxon>
        <taxon>Trifolieae</taxon>
        <taxon>Trifolium</taxon>
    </lineage>
</organism>
<keyword evidence="2" id="KW-1185">Reference proteome</keyword>
<comment type="caution">
    <text evidence="1">The sequence shown here is derived from an EMBL/GenBank/DDBJ whole genome shotgun (WGS) entry which is preliminary data.</text>
</comment>
<protein>
    <submittedName>
        <fullName evidence="1">Uncharacterized protein</fullName>
    </submittedName>
</protein>
<evidence type="ECO:0000313" key="2">
    <source>
        <dbReference type="Proteomes" id="UP001177021"/>
    </source>
</evidence>
<dbReference type="Proteomes" id="UP001177021">
    <property type="component" value="Unassembled WGS sequence"/>
</dbReference>